<accession>A0A5N5T9F6</accession>
<evidence type="ECO:0000259" key="1">
    <source>
        <dbReference type="Pfam" id="PF13837"/>
    </source>
</evidence>
<dbReference type="AlphaFoldDB" id="A0A5N5T9F6"/>
<organism evidence="2 3">
    <name type="scientific">Armadillidium nasatum</name>
    <dbReference type="NCBI Taxonomy" id="96803"/>
    <lineage>
        <taxon>Eukaryota</taxon>
        <taxon>Metazoa</taxon>
        <taxon>Ecdysozoa</taxon>
        <taxon>Arthropoda</taxon>
        <taxon>Crustacea</taxon>
        <taxon>Multicrustacea</taxon>
        <taxon>Malacostraca</taxon>
        <taxon>Eumalacostraca</taxon>
        <taxon>Peracarida</taxon>
        <taxon>Isopoda</taxon>
        <taxon>Oniscidea</taxon>
        <taxon>Crinocheta</taxon>
        <taxon>Armadillidiidae</taxon>
        <taxon>Armadillidium</taxon>
    </lineage>
</organism>
<name>A0A5N5T9F6_9CRUS</name>
<reference evidence="2 3" key="1">
    <citation type="journal article" date="2019" name="PLoS Biol.">
        <title>Sex chromosomes control vertical transmission of feminizing Wolbachia symbionts in an isopod.</title>
        <authorList>
            <person name="Becking T."/>
            <person name="Chebbi M.A."/>
            <person name="Giraud I."/>
            <person name="Moumen B."/>
            <person name="Laverre T."/>
            <person name="Caubet Y."/>
            <person name="Peccoud J."/>
            <person name="Gilbert C."/>
            <person name="Cordaux R."/>
        </authorList>
    </citation>
    <scope>NUCLEOTIDE SEQUENCE [LARGE SCALE GENOMIC DNA]</scope>
    <source>
        <strain evidence="2">ANa2</strain>
        <tissue evidence="2">Whole body excluding digestive tract and cuticle</tissue>
    </source>
</reference>
<dbReference type="EMBL" id="SEYY01006688">
    <property type="protein sequence ID" value="KAB7502809.1"/>
    <property type="molecule type" value="Genomic_DNA"/>
</dbReference>
<evidence type="ECO:0000313" key="3">
    <source>
        <dbReference type="Proteomes" id="UP000326759"/>
    </source>
</evidence>
<evidence type="ECO:0000313" key="2">
    <source>
        <dbReference type="EMBL" id="KAB7502809.1"/>
    </source>
</evidence>
<dbReference type="InterPro" id="IPR044822">
    <property type="entry name" value="Myb_DNA-bind_4"/>
</dbReference>
<proteinExistence type="predicted"/>
<keyword evidence="3" id="KW-1185">Reference proteome</keyword>
<feature type="domain" description="Myb/SANT-like DNA-binding" evidence="1">
    <location>
        <begin position="38"/>
        <end position="122"/>
    </location>
</feature>
<dbReference type="Pfam" id="PF13837">
    <property type="entry name" value="Myb_DNA-bind_4"/>
    <property type="match status" value="1"/>
</dbReference>
<dbReference type="OrthoDB" id="6723674at2759"/>
<gene>
    <name evidence="2" type="ORF">Anas_05459</name>
</gene>
<protein>
    <recommendedName>
        <fullName evidence="1">Myb/SANT-like DNA-binding domain-containing protein</fullName>
    </recommendedName>
</protein>
<sequence>MNNITDQSYAQKVFDKCITAGLGSPKFADASTSAFPGWTNEMTLLLLDSLSNNYKLYKTIPLREQAYRNIVEDFSNKGFNISREEIKRKWGNLLGTYRRIRDRPKKPGGCKSLWPYYYDSDSMKFS</sequence>
<dbReference type="Proteomes" id="UP000326759">
    <property type="component" value="Unassembled WGS sequence"/>
</dbReference>
<comment type="caution">
    <text evidence="2">The sequence shown here is derived from an EMBL/GenBank/DDBJ whole genome shotgun (WGS) entry which is preliminary data.</text>
</comment>
<dbReference type="Gene3D" id="1.10.10.60">
    <property type="entry name" value="Homeodomain-like"/>
    <property type="match status" value="1"/>
</dbReference>